<dbReference type="Gene3D" id="3.90.70.10">
    <property type="entry name" value="Cysteine proteinases"/>
    <property type="match status" value="1"/>
</dbReference>
<dbReference type="GO" id="GO:0008234">
    <property type="term" value="F:cysteine-type peptidase activity"/>
    <property type="evidence" value="ECO:0007669"/>
    <property type="project" value="InterPro"/>
</dbReference>
<dbReference type="Proteomes" id="UP000053660">
    <property type="component" value="Unassembled WGS sequence"/>
</dbReference>
<evidence type="ECO:0000313" key="2">
    <source>
        <dbReference type="EMBL" id="KHJ80917.1"/>
    </source>
</evidence>
<dbReference type="GO" id="GO:0006508">
    <property type="term" value="P:proteolysis"/>
    <property type="evidence" value="ECO:0007669"/>
    <property type="project" value="InterPro"/>
</dbReference>
<dbReference type="Pfam" id="PF00112">
    <property type="entry name" value="Peptidase_C1"/>
    <property type="match status" value="1"/>
</dbReference>
<dbReference type="SUPFAM" id="SSF54001">
    <property type="entry name" value="Cysteine proteinases"/>
    <property type="match status" value="1"/>
</dbReference>
<evidence type="ECO:0000259" key="1">
    <source>
        <dbReference type="Pfam" id="PF00112"/>
    </source>
</evidence>
<keyword evidence="3" id="KW-1185">Reference proteome</keyword>
<evidence type="ECO:0000313" key="3">
    <source>
        <dbReference type="Proteomes" id="UP000053660"/>
    </source>
</evidence>
<gene>
    <name evidence="2" type="ORF">OESDEN_19403</name>
</gene>
<proteinExistence type="predicted"/>
<protein>
    <recommendedName>
        <fullName evidence="1">Peptidase C1A papain C-terminal domain-containing protein</fullName>
    </recommendedName>
</protein>
<reference evidence="2 3" key="1">
    <citation type="submission" date="2014-03" db="EMBL/GenBank/DDBJ databases">
        <title>Draft genome of the hookworm Oesophagostomum dentatum.</title>
        <authorList>
            <person name="Mitreva M."/>
        </authorList>
    </citation>
    <scope>NUCLEOTIDE SEQUENCE [LARGE SCALE GENOMIC DNA]</scope>
    <source>
        <strain evidence="2 3">OD-Hann</strain>
    </source>
</reference>
<dbReference type="InterPro" id="IPR038765">
    <property type="entry name" value="Papain-like_cys_pep_sf"/>
</dbReference>
<feature type="domain" description="Peptidase C1A papain C-terminal" evidence="1">
    <location>
        <begin position="2"/>
        <end position="47"/>
    </location>
</feature>
<accession>A0A0B1SBI1</accession>
<sequence>MKIIGWGNDNGTLYWLIANSWNTDWGQNGYCRFLRGVNHCLIEYEMIGAVMKD</sequence>
<dbReference type="EMBL" id="KN596774">
    <property type="protein sequence ID" value="KHJ80917.1"/>
    <property type="molecule type" value="Genomic_DNA"/>
</dbReference>
<dbReference type="InterPro" id="IPR000668">
    <property type="entry name" value="Peptidase_C1A_C"/>
</dbReference>
<organism evidence="2 3">
    <name type="scientific">Oesophagostomum dentatum</name>
    <name type="common">Nodular worm</name>
    <dbReference type="NCBI Taxonomy" id="61180"/>
    <lineage>
        <taxon>Eukaryota</taxon>
        <taxon>Metazoa</taxon>
        <taxon>Ecdysozoa</taxon>
        <taxon>Nematoda</taxon>
        <taxon>Chromadorea</taxon>
        <taxon>Rhabditida</taxon>
        <taxon>Rhabditina</taxon>
        <taxon>Rhabditomorpha</taxon>
        <taxon>Strongyloidea</taxon>
        <taxon>Strongylidae</taxon>
        <taxon>Oesophagostomum</taxon>
    </lineage>
</organism>
<name>A0A0B1SBI1_OESDE</name>
<dbReference type="OrthoDB" id="6286504at2759"/>
<dbReference type="AlphaFoldDB" id="A0A0B1SBI1"/>